<evidence type="ECO:0000256" key="2">
    <source>
        <dbReference type="ARBA" id="ARBA00022670"/>
    </source>
</evidence>
<sequence length="659" mass="77786">MANLFVKSDFSKLETLCKFYQNICKKFASSKKSAVGYNSYYVLLPEIPPDTKETNPILRVNEFPKFSEITPDKCVTGCAKRSIEFDVEIGNFLDTIKQNRHLLTFEKIFHPLEEQVIPLNYAWRTTKHLSYVQSNTSYRDAFKRIHYQIENAKNQRWLSPDLYLSIKELNAGHRLSLDVHQRRLVDMYLLQSRLNGIELTGDEKKKFINHLIKLAELKNHFRNRVMMCTNMFYHDIEDFSIVSELPKSFLSHISTNKLDPTRGPWRVTLNQTIYNTMMSYCGDRMTRWNLWNAYNNRASRNHDDKNLSNHIIIEEIRLLSLKQRFQPIAEDEVTQLQEFANSEGFPFKLEMWDVPYWRRRQLDHMYPVNTDGLKDYFPLKRVFEYLFGFCKVLFGIQFIDCTGTVETWHEDVKFYRLYDNESGKELGAFYLDAFTRPSEKMGGVWMESGRERSQFLNLFPFSYFCLNLDRPEQGKPCLVTYEQLQQIFFQFGHGLQQLATTTPYGEISGQRNIEWDALATCANLMKMILNTRQTLRSMSRHYETGKSLPDDVVDSIMKRRHHLSSFDNMMNLYTSAFDLELYINKDRWHPVMQKMLACDIFKTFRNASREGTHKMIEVGTRYRNTFLSMGGGLPSSEVFRRFQGQDPSPESLVSYYLHR</sequence>
<dbReference type="GeneID" id="20212713"/>
<evidence type="ECO:0000256" key="3">
    <source>
        <dbReference type="ARBA" id="ARBA00022723"/>
    </source>
</evidence>
<keyword evidence="5 7" id="KW-0862">Zinc</keyword>
<keyword evidence="6 7" id="KW-0482">Metalloprotease</keyword>
<dbReference type="FunCoup" id="T1FV67">
    <property type="interactions" value="462"/>
</dbReference>
<dbReference type="PANTHER" id="PTHR11804:SF83">
    <property type="entry name" value="LD37516P"/>
    <property type="match status" value="1"/>
</dbReference>
<gene>
    <name evidence="11" type="primary">20212713</name>
    <name evidence="10" type="ORF">HELRODRAFT_193617</name>
</gene>
<evidence type="ECO:0000256" key="7">
    <source>
        <dbReference type="RuleBase" id="RU003435"/>
    </source>
</evidence>
<dbReference type="EnsemblMetazoa" id="HelroT193617">
    <property type="protein sequence ID" value="HelroP193617"/>
    <property type="gene ID" value="HelroG193617"/>
</dbReference>
<dbReference type="FunFam" id="3.40.390.10:FF:000063">
    <property type="entry name" value="Putative cytosolic oligopeptidase A-like Protein"/>
    <property type="match status" value="1"/>
</dbReference>
<keyword evidence="4 7" id="KW-0378">Hydrolase</keyword>
<dbReference type="CTD" id="20212713"/>
<dbReference type="Proteomes" id="UP000015101">
    <property type="component" value="Unassembled WGS sequence"/>
</dbReference>
<dbReference type="InterPro" id="IPR024077">
    <property type="entry name" value="Neurolysin/TOP_dom2"/>
</dbReference>
<dbReference type="InterPro" id="IPR001567">
    <property type="entry name" value="Pept_M3A_M3B_dom"/>
</dbReference>
<evidence type="ECO:0008006" key="13">
    <source>
        <dbReference type="Google" id="ProtNLM"/>
    </source>
</evidence>
<evidence type="ECO:0000313" key="11">
    <source>
        <dbReference type="EnsemblMetazoa" id="HelroP193617"/>
    </source>
</evidence>
<dbReference type="Gene3D" id="1.10.1370.40">
    <property type="match status" value="2"/>
</dbReference>
<keyword evidence="3 7" id="KW-0479">Metal-binding</keyword>
<dbReference type="EMBL" id="AMQM01006903">
    <property type="status" value="NOT_ANNOTATED_CDS"/>
    <property type="molecule type" value="Genomic_DNA"/>
</dbReference>
<evidence type="ECO:0000256" key="6">
    <source>
        <dbReference type="ARBA" id="ARBA00023049"/>
    </source>
</evidence>
<evidence type="ECO:0000313" key="10">
    <source>
        <dbReference type="EMBL" id="ESN95279.1"/>
    </source>
</evidence>
<reference evidence="10 12" key="2">
    <citation type="journal article" date="2013" name="Nature">
        <title>Insights into bilaterian evolution from three spiralian genomes.</title>
        <authorList>
            <person name="Simakov O."/>
            <person name="Marletaz F."/>
            <person name="Cho S.J."/>
            <person name="Edsinger-Gonzales E."/>
            <person name="Havlak P."/>
            <person name="Hellsten U."/>
            <person name="Kuo D.H."/>
            <person name="Larsson T."/>
            <person name="Lv J."/>
            <person name="Arendt D."/>
            <person name="Savage R."/>
            <person name="Osoegawa K."/>
            <person name="de Jong P."/>
            <person name="Grimwood J."/>
            <person name="Chapman J.A."/>
            <person name="Shapiro H."/>
            <person name="Aerts A."/>
            <person name="Otillar R.P."/>
            <person name="Terry A.Y."/>
            <person name="Boore J.L."/>
            <person name="Grigoriev I.V."/>
            <person name="Lindberg D.R."/>
            <person name="Seaver E.C."/>
            <person name="Weisblat D.A."/>
            <person name="Putnam N.H."/>
            <person name="Rokhsar D.S."/>
        </authorList>
    </citation>
    <scope>NUCLEOTIDE SEQUENCE</scope>
</reference>
<dbReference type="GO" id="GO:0008237">
    <property type="term" value="F:metallopeptidase activity"/>
    <property type="evidence" value="ECO:0007669"/>
    <property type="project" value="UniProtKB-KW"/>
</dbReference>
<reference evidence="11" key="3">
    <citation type="submission" date="2015-06" db="UniProtKB">
        <authorList>
            <consortium name="EnsemblMetazoa"/>
        </authorList>
    </citation>
    <scope>IDENTIFICATION</scope>
</reference>
<organism evidence="11 12">
    <name type="scientific">Helobdella robusta</name>
    <name type="common">Californian leech</name>
    <dbReference type="NCBI Taxonomy" id="6412"/>
    <lineage>
        <taxon>Eukaryota</taxon>
        <taxon>Metazoa</taxon>
        <taxon>Spiralia</taxon>
        <taxon>Lophotrochozoa</taxon>
        <taxon>Annelida</taxon>
        <taxon>Clitellata</taxon>
        <taxon>Hirudinea</taxon>
        <taxon>Rhynchobdellida</taxon>
        <taxon>Glossiphoniidae</taxon>
        <taxon>Helobdella</taxon>
    </lineage>
</organism>
<comment type="cofactor">
    <cofactor evidence="7">
        <name>Zn(2+)</name>
        <dbReference type="ChEBI" id="CHEBI:29105"/>
    </cofactor>
    <text evidence="7">Binds 1 zinc ion.</text>
</comment>
<dbReference type="AlphaFoldDB" id="T1FV67"/>
<evidence type="ECO:0000259" key="9">
    <source>
        <dbReference type="Pfam" id="PF19310"/>
    </source>
</evidence>
<dbReference type="GO" id="GO:0046872">
    <property type="term" value="F:metal ion binding"/>
    <property type="evidence" value="ECO:0007669"/>
    <property type="project" value="UniProtKB-UniRule"/>
</dbReference>
<dbReference type="RefSeq" id="XP_009026678.1">
    <property type="nucleotide sequence ID" value="XM_009028430.1"/>
</dbReference>
<dbReference type="eggNOG" id="KOG2089">
    <property type="taxonomic scope" value="Eukaryota"/>
</dbReference>
<dbReference type="OrthoDB" id="534666at2759"/>
<dbReference type="Pfam" id="PF19310">
    <property type="entry name" value="TOP_N"/>
    <property type="match status" value="1"/>
</dbReference>
<evidence type="ECO:0000256" key="1">
    <source>
        <dbReference type="ARBA" id="ARBA00006040"/>
    </source>
</evidence>
<dbReference type="EMBL" id="KB097536">
    <property type="protein sequence ID" value="ESN95279.1"/>
    <property type="molecule type" value="Genomic_DNA"/>
</dbReference>
<evidence type="ECO:0000256" key="4">
    <source>
        <dbReference type="ARBA" id="ARBA00022801"/>
    </source>
</evidence>
<dbReference type="InterPro" id="IPR045090">
    <property type="entry name" value="Pept_M3A_M3B"/>
</dbReference>
<protein>
    <recommendedName>
        <fullName evidence="13">Peptidase M3A/M3B catalytic domain-containing protein</fullName>
    </recommendedName>
</protein>
<feature type="domain" description="Peptidase M3A/M3B catalytic" evidence="8">
    <location>
        <begin position="319"/>
        <end position="587"/>
    </location>
</feature>
<dbReference type="PANTHER" id="PTHR11804">
    <property type="entry name" value="PROTEASE M3 THIMET OLIGOPEPTIDASE-RELATED"/>
    <property type="match status" value="1"/>
</dbReference>
<feature type="domain" description="Peptidase M3A/M3B catalytic" evidence="8">
    <location>
        <begin position="594"/>
        <end position="652"/>
    </location>
</feature>
<reference evidence="12" key="1">
    <citation type="submission" date="2012-12" db="EMBL/GenBank/DDBJ databases">
        <authorList>
            <person name="Hellsten U."/>
            <person name="Grimwood J."/>
            <person name="Chapman J.A."/>
            <person name="Shapiro H."/>
            <person name="Aerts A."/>
            <person name="Otillar R.P."/>
            <person name="Terry A.Y."/>
            <person name="Boore J.L."/>
            <person name="Simakov O."/>
            <person name="Marletaz F."/>
            <person name="Cho S.-J."/>
            <person name="Edsinger-Gonzales E."/>
            <person name="Havlak P."/>
            <person name="Kuo D.-H."/>
            <person name="Larsson T."/>
            <person name="Lv J."/>
            <person name="Arendt D."/>
            <person name="Savage R."/>
            <person name="Osoegawa K."/>
            <person name="de Jong P."/>
            <person name="Lindberg D.R."/>
            <person name="Seaver E.C."/>
            <person name="Weisblat D.A."/>
            <person name="Putnam N.H."/>
            <person name="Grigoriev I.V."/>
            <person name="Rokhsar D.S."/>
        </authorList>
    </citation>
    <scope>NUCLEOTIDE SEQUENCE</scope>
</reference>
<feature type="domain" description="Oligopeptidase A N-terminal" evidence="9">
    <location>
        <begin position="104"/>
        <end position="204"/>
    </location>
</feature>
<dbReference type="InParanoid" id="T1FV67"/>
<dbReference type="KEGG" id="hro:HELRODRAFT_193617"/>
<dbReference type="SUPFAM" id="SSF55486">
    <property type="entry name" value="Metalloproteases ('zincins'), catalytic domain"/>
    <property type="match status" value="1"/>
</dbReference>
<dbReference type="InterPro" id="IPR045666">
    <property type="entry name" value="OpdA_N"/>
</dbReference>
<comment type="similarity">
    <text evidence="1 7">Belongs to the peptidase M3 family.</text>
</comment>
<dbReference type="OMA" id="QPLEGPW"/>
<name>T1FV67_HELRO</name>
<dbReference type="Gene3D" id="1.10.1370.10">
    <property type="entry name" value="Neurolysin, domain 3"/>
    <property type="match status" value="1"/>
</dbReference>
<evidence type="ECO:0000256" key="5">
    <source>
        <dbReference type="ARBA" id="ARBA00022833"/>
    </source>
</evidence>
<accession>T1FV67</accession>
<dbReference type="EMBL" id="AMQM01006902">
    <property type="status" value="NOT_ANNOTATED_CDS"/>
    <property type="molecule type" value="Genomic_DNA"/>
</dbReference>
<evidence type="ECO:0000259" key="8">
    <source>
        <dbReference type="Pfam" id="PF01432"/>
    </source>
</evidence>
<keyword evidence="2 7" id="KW-0645">Protease</keyword>
<dbReference type="STRING" id="6412.T1FV67"/>
<dbReference type="FunFam" id="1.10.1370.40:FF:000008">
    <property type="entry name" value="Oligopeptidase, putative"/>
    <property type="match status" value="1"/>
</dbReference>
<dbReference type="HOGENOM" id="CLU_001805_4_1_1"/>
<proteinExistence type="inferred from homology"/>
<evidence type="ECO:0000313" key="12">
    <source>
        <dbReference type="Proteomes" id="UP000015101"/>
    </source>
</evidence>
<keyword evidence="12" id="KW-1185">Reference proteome</keyword>
<dbReference type="Pfam" id="PF01432">
    <property type="entry name" value="Peptidase_M3"/>
    <property type="match status" value="2"/>
</dbReference>